<dbReference type="PANTHER" id="PTHR11566:SF66">
    <property type="entry name" value="INTERFERON-INDUCED GTP-BINDING PROTEIN MX"/>
    <property type="match status" value="1"/>
</dbReference>
<dbReference type="GO" id="GO:0006897">
    <property type="term" value="P:endocytosis"/>
    <property type="evidence" value="ECO:0007669"/>
    <property type="project" value="TreeGrafter"/>
</dbReference>
<dbReference type="InterPro" id="IPR022812">
    <property type="entry name" value="Dynamin"/>
</dbReference>
<dbReference type="GeneID" id="63848853"/>
<dbReference type="AlphaFoldDB" id="A0A9P4GV39"/>
<dbReference type="GO" id="GO:0016020">
    <property type="term" value="C:membrane"/>
    <property type="evidence" value="ECO:0007669"/>
    <property type="project" value="TreeGrafter"/>
</dbReference>
<dbReference type="Proteomes" id="UP000800039">
    <property type="component" value="Unassembled WGS sequence"/>
</dbReference>
<dbReference type="GO" id="GO:0008017">
    <property type="term" value="F:microtubule binding"/>
    <property type="evidence" value="ECO:0007669"/>
    <property type="project" value="TreeGrafter"/>
</dbReference>
<proteinExistence type="predicted"/>
<dbReference type="GO" id="GO:0048312">
    <property type="term" value="P:intracellular distribution of mitochondria"/>
    <property type="evidence" value="ECO:0007669"/>
    <property type="project" value="TreeGrafter"/>
</dbReference>
<organism evidence="2 3">
    <name type="scientific">Cucurbitaria berberidis CBS 394.84</name>
    <dbReference type="NCBI Taxonomy" id="1168544"/>
    <lineage>
        <taxon>Eukaryota</taxon>
        <taxon>Fungi</taxon>
        <taxon>Dikarya</taxon>
        <taxon>Ascomycota</taxon>
        <taxon>Pezizomycotina</taxon>
        <taxon>Dothideomycetes</taxon>
        <taxon>Pleosporomycetidae</taxon>
        <taxon>Pleosporales</taxon>
        <taxon>Pleosporineae</taxon>
        <taxon>Cucurbitariaceae</taxon>
        <taxon>Cucurbitaria</taxon>
    </lineage>
</organism>
<dbReference type="InterPro" id="IPR027417">
    <property type="entry name" value="P-loop_NTPase"/>
</dbReference>
<protein>
    <recommendedName>
        <fullName evidence="1">GED domain-containing protein</fullName>
    </recommendedName>
</protein>
<name>A0A9P4GV39_9PLEO</name>
<dbReference type="Pfam" id="PF00350">
    <property type="entry name" value="Dynamin_N"/>
    <property type="match status" value="1"/>
</dbReference>
<evidence type="ECO:0000313" key="2">
    <source>
        <dbReference type="EMBL" id="KAF1852089.1"/>
    </source>
</evidence>
<dbReference type="PROSITE" id="PS51388">
    <property type="entry name" value="GED"/>
    <property type="match status" value="1"/>
</dbReference>
<reference evidence="2" key="1">
    <citation type="submission" date="2020-01" db="EMBL/GenBank/DDBJ databases">
        <authorList>
            <consortium name="DOE Joint Genome Institute"/>
            <person name="Haridas S."/>
            <person name="Albert R."/>
            <person name="Binder M."/>
            <person name="Bloem J."/>
            <person name="Labutti K."/>
            <person name="Salamov A."/>
            <person name="Andreopoulos B."/>
            <person name="Baker S.E."/>
            <person name="Barry K."/>
            <person name="Bills G."/>
            <person name="Bluhm B.H."/>
            <person name="Cannon C."/>
            <person name="Castanera R."/>
            <person name="Culley D.E."/>
            <person name="Daum C."/>
            <person name="Ezra D."/>
            <person name="Gonzalez J.B."/>
            <person name="Henrissat B."/>
            <person name="Kuo A."/>
            <person name="Liang C."/>
            <person name="Lipzen A."/>
            <person name="Lutzoni F."/>
            <person name="Magnuson J."/>
            <person name="Mondo S."/>
            <person name="Nolan M."/>
            <person name="Ohm R."/>
            <person name="Pangilinan J."/>
            <person name="Park H.-J."/>
            <person name="Ramirez L."/>
            <person name="Alfaro M."/>
            <person name="Sun H."/>
            <person name="Tritt A."/>
            <person name="Yoshinaga Y."/>
            <person name="Zwiers L.-H."/>
            <person name="Turgeon B.G."/>
            <person name="Goodwin S.B."/>
            <person name="Spatafora J.W."/>
            <person name="Crous P.W."/>
            <person name="Grigoriev I.V."/>
        </authorList>
    </citation>
    <scope>NUCLEOTIDE SEQUENCE</scope>
    <source>
        <strain evidence="2">CBS 394.84</strain>
    </source>
</reference>
<gene>
    <name evidence="2" type="ORF">K460DRAFT_351933</name>
</gene>
<dbReference type="RefSeq" id="XP_040794652.1">
    <property type="nucleotide sequence ID" value="XM_040931601.1"/>
</dbReference>
<keyword evidence="3" id="KW-1185">Reference proteome</keyword>
<evidence type="ECO:0000313" key="3">
    <source>
        <dbReference type="Proteomes" id="UP000800039"/>
    </source>
</evidence>
<dbReference type="GO" id="GO:0003924">
    <property type="term" value="F:GTPase activity"/>
    <property type="evidence" value="ECO:0007669"/>
    <property type="project" value="TreeGrafter"/>
</dbReference>
<accession>A0A9P4GV39</accession>
<dbReference type="GO" id="GO:0016559">
    <property type="term" value="P:peroxisome fission"/>
    <property type="evidence" value="ECO:0007669"/>
    <property type="project" value="TreeGrafter"/>
</dbReference>
<dbReference type="GO" id="GO:0005739">
    <property type="term" value="C:mitochondrion"/>
    <property type="evidence" value="ECO:0007669"/>
    <property type="project" value="TreeGrafter"/>
</dbReference>
<dbReference type="GO" id="GO:0005874">
    <property type="term" value="C:microtubule"/>
    <property type="evidence" value="ECO:0007669"/>
    <property type="project" value="TreeGrafter"/>
</dbReference>
<dbReference type="EMBL" id="ML976614">
    <property type="protein sequence ID" value="KAF1852089.1"/>
    <property type="molecule type" value="Genomic_DNA"/>
</dbReference>
<feature type="domain" description="GED" evidence="1">
    <location>
        <begin position="302"/>
        <end position="394"/>
    </location>
</feature>
<evidence type="ECO:0000259" key="1">
    <source>
        <dbReference type="PROSITE" id="PS51388"/>
    </source>
</evidence>
<dbReference type="InterPro" id="IPR045063">
    <property type="entry name" value="Dynamin_N"/>
</dbReference>
<dbReference type="GO" id="GO:0000266">
    <property type="term" value="P:mitochondrial fission"/>
    <property type="evidence" value="ECO:0007669"/>
    <property type="project" value="TreeGrafter"/>
</dbReference>
<sequence>MYSRSVTLELSVTNDRTGQPSKSLHISIFHSQLLSSTFNFILFIIVITLPPPAMSSTSQSDTEISTPIRSINDDQFTMASFRALQCEEERRLLDVVDDMRRRGLNGTIELPQLVVSGDQSSGKSSVLEAITEIPFPRNEGLCTRFATEIVLRRSPASTIVVKIIPSKGASPQERKKLEGFQSSIEEFNHLPEVIEDATAMMGLGKVDRPGCQKFSQSALQAAKEELGRIITDKDIIMTYNPSFTSEIQKQRQTKHAKIAQRATHKATIANFVPGSTRTSANVIRLQQAMANNIEQNQDKFSAEEALDYTRAYYKNALSHFVHSVVVHVIERHLVKDLPDTIFSLVKVSKMTDQEVSFVAAEPKATTLRRNHLEEKKKMLQKGLDTFKEAMGGLKL</sequence>
<dbReference type="OrthoDB" id="3793908at2759"/>
<dbReference type="PRINTS" id="PR00195">
    <property type="entry name" value="DYNAMIN"/>
</dbReference>
<dbReference type="InterPro" id="IPR020850">
    <property type="entry name" value="GED_dom"/>
</dbReference>
<dbReference type="Gene3D" id="3.40.50.300">
    <property type="entry name" value="P-loop containing nucleotide triphosphate hydrolases"/>
    <property type="match status" value="1"/>
</dbReference>
<comment type="caution">
    <text evidence="2">The sequence shown here is derived from an EMBL/GenBank/DDBJ whole genome shotgun (WGS) entry which is preliminary data.</text>
</comment>
<dbReference type="PANTHER" id="PTHR11566">
    <property type="entry name" value="DYNAMIN"/>
    <property type="match status" value="1"/>
</dbReference>
<dbReference type="SUPFAM" id="SSF52540">
    <property type="entry name" value="P-loop containing nucleoside triphosphate hydrolases"/>
    <property type="match status" value="1"/>
</dbReference>